<gene>
    <name evidence="1" type="ORF">MHBO_000061</name>
</gene>
<comment type="caution">
    <text evidence="1">The sequence shown here is derived from an EMBL/GenBank/DDBJ whole genome shotgun (WGS) entry which is preliminary data.</text>
</comment>
<organism evidence="1 2">
    <name type="scientific">Bonamia ostreae</name>
    <dbReference type="NCBI Taxonomy" id="126728"/>
    <lineage>
        <taxon>Eukaryota</taxon>
        <taxon>Sar</taxon>
        <taxon>Rhizaria</taxon>
        <taxon>Endomyxa</taxon>
        <taxon>Ascetosporea</taxon>
        <taxon>Haplosporida</taxon>
        <taxon>Bonamia</taxon>
    </lineage>
</organism>
<protein>
    <submittedName>
        <fullName evidence="1">Uncharacterized protein</fullName>
    </submittedName>
</protein>
<keyword evidence="2" id="KW-1185">Reference proteome</keyword>
<accession>A0ABV2AEC1</accession>
<reference evidence="1 2" key="1">
    <citation type="journal article" date="2024" name="BMC Biol.">
        <title>Comparative genomics of Ascetosporea gives new insight into the evolutionary basis for animal parasitism in Rhizaria.</title>
        <authorList>
            <person name="Hiltunen Thoren M."/>
            <person name="Onut-Brannstrom I."/>
            <person name="Alfjorden A."/>
            <person name="Peckova H."/>
            <person name="Swords F."/>
            <person name="Hooper C."/>
            <person name="Holzer A.S."/>
            <person name="Bass D."/>
            <person name="Burki F."/>
        </authorList>
    </citation>
    <scope>NUCLEOTIDE SEQUENCE [LARGE SCALE GENOMIC DNA]</scope>
    <source>
        <strain evidence="1">20-A016</strain>
    </source>
</reference>
<evidence type="ECO:0000313" key="1">
    <source>
        <dbReference type="EMBL" id="MES1918032.1"/>
    </source>
</evidence>
<sequence>MSFYELIVHAVEDSIKSLNAIWKVTKYYKKKLGLTESERENQNILFRKHLDEFLLVELEQAKIEFNKKKEALSAQQKQCIDIAERLEESIDSFYHGEDKIEEILNSEDKSINDKLNAFQPMLERLVEKEASLKVLFQQNRNELLKMQEKFGDLNATNKSVFDCNKPVSKKLLKELLERKQLISKKIVFSLYFRRKKKKKVLKFWPKRFATNLNEIY</sequence>
<dbReference type="EMBL" id="JBDODL010000007">
    <property type="protein sequence ID" value="MES1918032.1"/>
    <property type="molecule type" value="Genomic_DNA"/>
</dbReference>
<dbReference type="Proteomes" id="UP001439008">
    <property type="component" value="Unassembled WGS sequence"/>
</dbReference>
<proteinExistence type="predicted"/>
<name>A0ABV2AEC1_9EUKA</name>
<evidence type="ECO:0000313" key="2">
    <source>
        <dbReference type="Proteomes" id="UP001439008"/>
    </source>
</evidence>